<keyword evidence="5" id="KW-1185">Reference proteome</keyword>
<feature type="domain" description="N-acetyltransferase" evidence="3">
    <location>
        <begin position="7"/>
        <end position="160"/>
    </location>
</feature>
<keyword evidence="1" id="KW-0808">Transferase</keyword>
<comment type="caution">
    <text evidence="4">The sequence shown here is derived from an EMBL/GenBank/DDBJ whole genome shotgun (WGS) entry which is preliminary data.</text>
</comment>
<dbReference type="Gene3D" id="3.40.630.30">
    <property type="match status" value="1"/>
</dbReference>
<organism evidence="4 5">
    <name type="scientific">Psychromonas marina</name>
    <dbReference type="NCBI Taxonomy" id="88364"/>
    <lineage>
        <taxon>Bacteria</taxon>
        <taxon>Pseudomonadati</taxon>
        <taxon>Pseudomonadota</taxon>
        <taxon>Gammaproteobacteria</taxon>
        <taxon>Alteromonadales</taxon>
        <taxon>Psychromonadaceae</taxon>
        <taxon>Psychromonas</taxon>
    </lineage>
</organism>
<dbReference type="CDD" id="cd04301">
    <property type="entry name" value="NAT_SF"/>
    <property type="match status" value="1"/>
</dbReference>
<evidence type="ECO:0000256" key="1">
    <source>
        <dbReference type="ARBA" id="ARBA00022679"/>
    </source>
</evidence>
<accession>A0ABQ6E096</accession>
<dbReference type="SUPFAM" id="SSF55729">
    <property type="entry name" value="Acyl-CoA N-acyltransferases (Nat)"/>
    <property type="match status" value="1"/>
</dbReference>
<dbReference type="PANTHER" id="PTHR43420">
    <property type="entry name" value="ACETYLTRANSFERASE"/>
    <property type="match status" value="1"/>
</dbReference>
<dbReference type="Proteomes" id="UP001157353">
    <property type="component" value="Unassembled WGS sequence"/>
</dbReference>
<sequence>MFTITEADLHNEIHANAYLALMSHYACDPMGGGEDLSDFAKENLVGTLLKRNDVVIVLIFKEGQPAALLTAIEGFSTFACKPLFNIHDVVVVDQFRGLGLSKMLFSEIEKIAKQRDYCKITLEVLSGNQIAKNAYAKEGYADYQLDPTHGSALFWTKSLKA</sequence>
<evidence type="ECO:0000256" key="2">
    <source>
        <dbReference type="ARBA" id="ARBA00023315"/>
    </source>
</evidence>
<dbReference type="PROSITE" id="PS51186">
    <property type="entry name" value="GNAT"/>
    <property type="match status" value="1"/>
</dbReference>
<evidence type="ECO:0000259" key="3">
    <source>
        <dbReference type="PROSITE" id="PS51186"/>
    </source>
</evidence>
<reference evidence="5" key="1">
    <citation type="journal article" date="2019" name="Int. J. Syst. Evol. Microbiol.">
        <title>The Global Catalogue of Microorganisms (GCM) 10K type strain sequencing project: providing services to taxonomists for standard genome sequencing and annotation.</title>
        <authorList>
            <consortium name="The Broad Institute Genomics Platform"/>
            <consortium name="The Broad Institute Genome Sequencing Center for Infectious Disease"/>
            <person name="Wu L."/>
            <person name="Ma J."/>
        </authorList>
    </citation>
    <scope>NUCLEOTIDE SEQUENCE [LARGE SCALE GENOMIC DNA]</scope>
    <source>
        <strain evidence="5">NBRC 103166</strain>
    </source>
</reference>
<gene>
    <name evidence="4" type="ORF">GCM10007916_17020</name>
</gene>
<dbReference type="RefSeq" id="WP_284203757.1">
    <property type="nucleotide sequence ID" value="NZ_BSPQ01000005.1"/>
</dbReference>
<name>A0ABQ6E096_9GAMM</name>
<evidence type="ECO:0000313" key="5">
    <source>
        <dbReference type="Proteomes" id="UP001157353"/>
    </source>
</evidence>
<evidence type="ECO:0000313" key="4">
    <source>
        <dbReference type="EMBL" id="GLS90635.1"/>
    </source>
</evidence>
<dbReference type="InterPro" id="IPR016181">
    <property type="entry name" value="Acyl_CoA_acyltransferase"/>
</dbReference>
<dbReference type="Pfam" id="PF00583">
    <property type="entry name" value="Acetyltransf_1"/>
    <property type="match status" value="1"/>
</dbReference>
<dbReference type="InterPro" id="IPR000182">
    <property type="entry name" value="GNAT_dom"/>
</dbReference>
<keyword evidence="2" id="KW-0012">Acyltransferase</keyword>
<protein>
    <submittedName>
        <fullName evidence="4">N-acetyltransferase</fullName>
    </submittedName>
</protein>
<dbReference type="EMBL" id="BSPQ01000005">
    <property type="protein sequence ID" value="GLS90635.1"/>
    <property type="molecule type" value="Genomic_DNA"/>
</dbReference>
<dbReference type="InterPro" id="IPR050680">
    <property type="entry name" value="YpeA/RimI_acetyltransf"/>
</dbReference>
<proteinExistence type="predicted"/>